<feature type="repeat" description="PPR" evidence="3">
    <location>
        <begin position="409"/>
        <end position="443"/>
    </location>
</feature>
<evidence type="ECO:0000313" key="6">
    <source>
        <dbReference type="Proteomes" id="UP001189122"/>
    </source>
</evidence>
<dbReference type="Gene3D" id="1.25.40.10">
    <property type="entry name" value="Tetratricopeptide repeat domain"/>
    <property type="match status" value="5"/>
</dbReference>
<protein>
    <submittedName>
        <fullName evidence="5">Uncharacterized protein</fullName>
    </submittedName>
</protein>
<feature type="compositionally biased region" description="Low complexity" evidence="4">
    <location>
        <begin position="216"/>
        <end position="225"/>
    </location>
</feature>
<evidence type="ECO:0000256" key="2">
    <source>
        <dbReference type="ARBA" id="ARBA00022737"/>
    </source>
</evidence>
<feature type="region of interest" description="Disordered" evidence="4">
    <location>
        <begin position="16"/>
        <end position="47"/>
    </location>
</feature>
<sequence length="729" mass="78563">MILQCGGVGIGAPALRRKQGGDSGAGPLPSLLRHLDSSGDSPGGGGGVREILDPLAGRLTPKELTVLLKEQRDWRRALQIFQWMRSQGELYLPNPIHYNVVLRALGSAQEWDELRRCWIDMARDGVLATNTTYGILIDVFGKAGLAREAVLWLRHMRSRGLFPDEVTMNTAVRVLKDSGEFDLGRRSSPTGAPGRWTWRPSRPPPRRGAPRRRRLAQPPAVLALRDAPLRREEGGAAVSSGGGGGAPGSPEAPARRHLQHPDRPLLPEAEALLEKMEERGIRPDAKTFNIFMSLHAAAGDLPAVLAYYRRLDPPGELCGRKMVREVEGVIEELRAGGEPLDEQLLPVVTRMYVEQGLLAQAAAFLAEHCAGRTISSKNYAAVADVFAERGLWAEAESVFSSAEGRRRREAAEYNVMIKAYGRAKLYDRACALFERMPGRGVWPDELLGRMMREARMSPRRETFSAVMASCARAGMSEPAEEIFEEMRRCGMEASGLPANRIVLTSLIKAHRRSGDWREAQRVYARIGGLEGGADAVAGNYMIGVYADLGMVTEARAVLADLSSGGRADAASYAAMVRLYRNMGMLDEAAGAAEQMRRAGLLSDGASFGTAVAAFAGAGGSGTAPSYSTRCRTSGSPRPGYLPGHVRPAQEGRRAAGGRLPARVGLRRREAPSPAGANDAGALRGGPARARSAVLRGSPLGRRRRRFARGTFACNAAIAAFGAGGRRGRP</sequence>
<dbReference type="Proteomes" id="UP001189122">
    <property type="component" value="Unassembled WGS sequence"/>
</dbReference>
<organism evidence="5">
    <name type="scientific">Spirodela intermedia</name>
    <name type="common">Intermediate duckweed</name>
    <dbReference type="NCBI Taxonomy" id="51605"/>
    <lineage>
        <taxon>Eukaryota</taxon>
        <taxon>Viridiplantae</taxon>
        <taxon>Streptophyta</taxon>
        <taxon>Embryophyta</taxon>
        <taxon>Tracheophyta</taxon>
        <taxon>Spermatophyta</taxon>
        <taxon>Magnoliopsida</taxon>
        <taxon>Liliopsida</taxon>
        <taxon>Araceae</taxon>
        <taxon>Lemnoideae</taxon>
        <taxon>Spirodela</taxon>
    </lineage>
</organism>
<feature type="region of interest" description="Disordered" evidence="4">
    <location>
        <begin position="621"/>
        <end position="689"/>
    </location>
</feature>
<accession>A0A7I8IFR1</accession>
<reference evidence="5 6" key="1">
    <citation type="submission" date="2019-12" db="EMBL/GenBank/DDBJ databases">
        <authorList>
            <person name="Scholz U."/>
            <person name="Mascher M."/>
            <person name="Fiebig A."/>
        </authorList>
    </citation>
    <scope>NUCLEOTIDE SEQUENCE</scope>
</reference>
<dbReference type="AlphaFoldDB" id="A0A7I8IFR1"/>
<keyword evidence="2" id="KW-0677">Repeat</keyword>
<proteinExistence type="inferred from homology"/>
<feature type="repeat" description="PPR" evidence="3">
    <location>
        <begin position="568"/>
        <end position="602"/>
    </location>
</feature>
<dbReference type="PANTHER" id="PTHR47447:SF21">
    <property type="entry name" value="PENTACOTRIPEPTIDE-REPEAT REGION OF PRORP DOMAIN-CONTAINING PROTEIN"/>
    <property type="match status" value="1"/>
</dbReference>
<dbReference type="EMBL" id="LR743589">
    <property type="protein sequence ID" value="CAA2616998.1"/>
    <property type="molecule type" value="Genomic_DNA"/>
</dbReference>
<evidence type="ECO:0000256" key="4">
    <source>
        <dbReference type="SAM" id="MobiDB-lite"/>
    </source>
</evidence>
<feature type="compositionally biased region" description="Low complexity" evidence="4">
    <location>
        <begin position="679"/>
        <end position="689"/>
    </location>
</feature>
<dbReference type="EMBL" id="CACRZD030000002">
    <property type="protein sequence ID" value="CAA6656668.1"/>
    <property type="molecule type" value="Genomic_DNA"/>
</dbReference>
<feature type="region of interest" description="Disordered" evidence="4">
    <location>
        <begin position="181"/>
        <end position="261"/>
    </location>
</feature>
<gene>
    <name evidence="5" type="ORF">SI7747_02003208</name>
</gene>
<name>A0A7I8IFR1_SPIIN</name>
<keyword evidence="6" id="KW-1185">Reference proteome</keyword>
<feature type="repeat" description="PPR" evidence="3">
    <location>
        <begin position="94"/>
        <end position="128"/>
    </location>
</feature>
<dbReference type="PROSITE" id="PS51375">
    <property type="entry name" value="PPR"/>
    <property type="match status" value="5"/>
</dbReference>
<feature type="compositionally biased region" description="Basic residues" evidence="4">
    <location>
        <begin position="204"/>
        <end position="215"/>
    </location>
</feature>
<feature type="repeat" description="PPR" evidence="3">
    <location>
        <begin position="129"/>
        <end position="163"/>
    </location>
</feature>
<comment type="similarity">
    <text evidence="1">Belongs to the PPR family. P subfamily.</text>
</comment>
<dbReference type="Pfam" id="PF01535">
    <property type="entry name" value="PPR"/>
    <property type="match status" value="5"/>
</dbReference>
<dbReference type="InterPro" id="IPR011990">
    <property type="entry name" value="TPR-like_helical_dom_sf"/>
</dbReference>
<evidence type="ECO:0000313" key="5">
    <source>
        <dbReference type="EMBL" id="CAA2616998.1"/>
    </source>
</evidence>
<evidence type="ECO:0000256" key="3">
    <source>
        <dbReference type="PROSITE-ProRule" id="PRU00708"/>
    </source>
</evidence>
<feature type="compositionally biased region" description="Polar residues" evidence="4">
    <location>
        <begin position="624"/>
        <end position="635"/>
    </location>
</feature>
<feature type="repeat" description="PPR" evidence="3">
    <location>
        <begin position="459"/>
        <end position="493"/>
    </location>
</feature>
<evidence type="ECO:0000256" key="1">
    <source>
        <dbReference type="ARBA" id="ARBA00007626"/>
    </source>
</evidence>
<dbReference type="InterPro" id="IPR002885">
    <property type="entry name" value="PPR_rpt"/>
</dbReference>
<dbReference type="PANTHER" id="PTHR47447">
    <property type="entry name" value="OS03G0856100 PROTEIN"/>
    <property type="match status" value="1"/>
</dbReference>
<dbReference type="NCBIfam" id="TIGR00756">
    <property type="entry name" value="PPR"/>
    <property type="match status" value="3"/>
</dbReference>